<feature type="compositionally biased region" description="Low complexity" evidence="4">
    <location>
        <begin position="107"/>
        <end position="141"/>
    </location>
</feature>
<feature type="compositionally biased region" description="Low complexity" evidence="4">
    <location>
        <begin position="984"/>
        <end position="1000"/>
    </location>
</feature>
<organism evidence="7 8">
    <name type="scientific">Blomia tropicalis</name>
    <name type="common">Mite</name>
    <dbReference type="NCBI Taxonomy" id="40697"/>
    <lineage>
        <taxon>Eukaryota</taxon>
        <taxon>Metazoa</taxon>
        <taxon>Ecdysozoa</taxon>
        <taxon>Arthropoda</taxon>
        <taxon>Chelicerata</taxon>
        <taxon>Arachnida</taxon>
        <taxon>Acari</taxon>
        <taxon>Acariformes</taxon>
        <taxon>Sarcoptiformes</taxon>
        <taxon>Astigmata</taxon>
        <taxon>Glycyphagoidea</taxon>
        <taxon>Echimyopodidae</taxon>
        <taxon>Blomia</taxon>
    </lineage>
</organism>
<dbReference type="InterPro" id="IPR011993">
    <property type="entry name" value="PH-like_dom_sf"/>
</dbReference>
<keyword evidence="3" id="KW-0539">Nucleus</keyword>
<feature type="compositionally biased region" description="Acidic residues" evidence="4">
    <location>
        <begin position="917"/>
        <end position="952"/>
    </location>
</feature>
<dbReference type="InterPro" id="IPR016024">
    <property type="entry name" value="ARM-type_fold"/>
</dbReference>
<evidence type="ECO:0000256" key="1">
    <source>
        <dbReference type="ARBA" id="ARBA00004123"/>
    </source>
</evidence>
<comment type="similarity">
    <text evidence="2">Belongs to the SMEK family.</text>
</comment>
<evidence type="ECO:0000256" key="2">
    <source>
        <dbReference type="ARBA" id="ARBA00008809"/>
    </source>
</evidence>
<dbReference type="EMBL" id="JAPWDV010000003">
    <property type="protein sequence ID" value="KAJ6217673.1"/>
    <property type="molecule type" value="Genomic_DNA"/>
</dbReference>
<sequence length="1491" mass="165492">MDNGNISMDNVNEEANDAPSNSNILINNIMPDDKTTDTLFVMDDKLNKVDDENRTNFDNSSFSLTNSVVDATLQPMTFGLANTATINDDESNPKMIHQKVEDKDGESTNSLSSSSKSITEESQTVNASASNTSSTIAGSSTEGNANTQPTTIITGDTRRRVKLYMLNANRTWDDRGTGHVSSSYVERLKGVSLLVKAETDGSLLLESKILADTAYQKQQDTLIVWSEGENYDLALSFQERVGCEEIWAKICQVQGKDPSLDITQDVGDDDDSELPPCELDRLDEICSILGSSITLQSKKDAITLALEADNYIYKLLQLFRQLEEKKDIVGLQKLYEIFKNIFMLNRNSLFDIMLSDDALWDVIGVFEYDPLGAAVRECSRSSNEEVSRLASSSSEAPSSSTTATANSLNINNRQSLSTASFFTSLPPSSESDLIRLIREKRHREFLKNVSRFKEVIPLSKSDLVAKIHQTYRVQYIQDVILPTPSVFEENMLSTLSSFIFFNKVEIVSLIQQDDKFLKELFRQLADDSPTFSEKRRDLVLFLKELCTFSHTLQIQNREMFIKTLASLGLLHTIELLLSAEDTAVKLGAVDILTYVVDYSPSMVREYALQQEQNLDKINQFIINIIIEQMICDTDPDLGMATQLSNILKLLIDPENMLTASGMTKSEKSEFLIFFYKNCINFLAEPIVVATAEAIELARQSSIAPHPPSANISSGSTPLSYLTVPSSGPCVNPAAIDVRLGYEQSCQSAQLLAIILELLTFCVEHHGYHIRSYLLSKEVIKKIMMLTKSKHTFLVLAVIRFIRRLVGLKDEFYNRHIVTVNLFAPIVDAFLSNKGRYNLLDSAVIDLFEFIHSNSVHTLCNYTMDNFWKGKLERIDYVRTFKCMRTYYDQQNHLRDRQSLMNFTRSRFRRDPRQLDKEEDMWFNADDEDEDEEGVDDDDEDEVDNYQDEDEDGSPPHGSRLSSSTDSQIAHFSHSGAYGGGASGKGASTTPASSTSLSNSTHHTHTVHHHNQSLTTLQQQSSVSSTTTGSLYNQTSVAQSSNYDSNPFIDSPFLTFSTGNLGGTKKKTNDRKSLTINLNTTKTANLISSNSGIVSNIGLSAFTSSSMVSTSNHCSSSFNSKTFTSSSSLTALTNTAIGSPILNSDNVLSKDSLLSRKALVDYPDEDSDEDEEIEEQGEYSIEEEDDDDEDILKFSSRLTGTERVKLSATSSSNLLSSSKSVFTNRRADTPCKRRHDRSVNDDSPSVVIHHNPRNPRNCSPLAMSNLVQNSSLVSDDDVKLTMNTNDELRTTVHLHRHSEGNNSASTFEDDEVLIQSRTLSSNNVEPVVASSVEEEEEEEELQISVSSSKGVEVTSSYQIPSNEGSSIQSDQFRPSSTKRKYSDDEDCTKVTMSVNDFDNTGDGDGVSSGEESINDDESSTSSSTSSGSDCKRFRYSGNFDEESQAASTATASASIQLSHQPVNPVLVDSVHQNISNSIIDEKLSPDEQNSSE</sequence>
<dbReference type="Pfam" id="PF22972">
    <property type="entry name" value="EVH1_PP4R3"/>
    <property type="match status" value="1"/>
</dbReference>
<feature type="compositionally biased region" description="Acidic residues" evidence="4">
    <location>
        <begin position="1331"/>
        <end position="1340"/>
    </location>
</feature>
<feature type="region of interest" description="Disordered" evidence="4">
    <location>
        <begin position="99"/>
        <end position="154"/>
    </location>
</feature>
<feature type="compositionally biased region" description="Low complexity" evidence="4">
    <location>
        <begin position="1011"/>
        <end position="1027"/>
    </location>
</feature>
<feature type="domain" description="Serine/threonine-protein phosphatase 4 regulatory subunit 3-like central" evidence="5">
    <location>
        <begin position="284"/>
        <end position="371"/>
    </location>
</feature>
<feature type="region of interest" description="Disordered" evidence="4">
    <location>
        <begin position="1322"/>
        <end position="1434"/>
    </location>
</feature>
<dbReference type="InterPro" id="IPR006887">
    <property type="entry name" value="P4R3-like_central_dom"/>
</dbReference>
<evidence type="ECO:0000313" key="7">
    <source>
        <dbReference type="EMBL" id="KAJ6217673.1"/>
    </source>
</evidence>
<feature type="compositionally biased region" description="Acidic residues" evidence="4">
    <location>
        <begin position="1161"/>
        <end position="1187"/>
    </location>
</feature>
<evidence type="ECO:0000259" key="5">
    <source>
        <dbReference type="Pfam" id="PF04802"/>
    </source>
</evidence>
<feature type="domain" description="Serine/threonine-protein phosphatase 4 regulatory subunit 3-like central" evidence="5">
    <location>
        <begin position="438"/>
        <end position="889"/>
    </location>
</feature>
<feature type="region of interest" description="Disordered" evidence="4">
    <location>
        <begin position="386"/>
        <end position="407"/>
    </location>
</feature>
<evidence type="ECO:0008006" key="9">
    <source>
        <dbReference type="Google" id="ProtNLM"/>
    </source>
</evidence>
<dbReference type="OMA" id="HESINQN"/>
<dbReference type="GO" id="GO:0030289">
    <property type="term" value="C:protein phosphatase 4 complex"/>
    <property type="evidence" value="ECO:0007669"/>
    <property type="project" value="TreeGrafter"/>
</dbReference>
<feature type="compositionally biased region" description="Low complexity" evidence="4">
    <location>
        <begin position="1418"/>
        <end position="1427"/>
    </location>
</feature>
<dbReference type="FunFam" id="2.30.29.30:FF:000051">
    <property type="entry name" value="Serine/threonine-protein phosphatase 4 regulatory subunit 3B"/>
    <property type="match status" value="1"/>
</dbReference>
<feature type="compositionally biased region" description="Polar residues" evidence="4">
    <location>
        <begin position="1"/>
        <end position="10"/>
    </location>
</feature>
<name>A0A9Q0RJ77_BLOTA</name>
<dbReference type="GO" id="GO:0006974">
    <property type="term" value="P:DNA damage response"/>
    <property type="evidence" value="ECO:0007669"/>
    <property type="project" value="TreeGrafter"/>
</dbReference>
<evidence type="ECO:0000256" key="3">
    <source>
        <dbReference type="ARBA" id="ARBA00023242"/>
    </source>
</evidence>
<evidence type="ECO:0000259" key="6">
    <source>
        <dbReference type="Pfam" id="PF22972"/>
    </source>
</evidence>
<accession>A0A9Q0RJ77</accession>
<dbReference type="Proteomes" id="UP001142055">
    <property type="component" value="Chromosome 3"/>
</dbReference>
<dbReference type="InterPro" id="IPR051137">
    <property type="entry name" value="PP4R3-like"/>
</dbReference>
<feature type="compositionally biased region" description="Basic residues" evidence="4">
    <location>
        <begin position="1001"/>
        <end position="1010"/>
    </location>
</feature>
<comment type="subcellular location">
    <subcellularLocation>
        <location evidence="1">Nucleus</location>
    </subcellularLocation>
</comment>
<dbReference type="SUPFAM" id="SSF50729">
    <property type="entry name" value="PH domain-like"/>
    <property type="match status" value="1"/>
</dbReference>
<dbReference type="Pfam" id="PF04802">
    <property type="entry name" value="PP4R3"/>
    <property type="match status" value="2"/>
</dbReference>
<gene>
    <name evidence="7" type="ORF">RDWZM_008830</name>
</gene>
<evidence type="ECO:0000256" key="4">
    <source>
        <dbReference type="SAM" id="MobiDB-lite"/>
    </source>
</evidence>
<comment type="caution">
    <text evidence="7">The sequence shown here is derived from an EMBL/GenBank/DDBJ whole genome shotgun (WGS) entry which is preliminary data.</text>
</comment>
<feature type="compositionally biased region" description="Polar residues" evidence="4">
    <location>
        <begin position="1352"/>
        <end position="1374"/>
    </location>
</feature>
<protein>
    <recommendedName>
        <fullName evidence="9">Serine/threonine-protein phosphatase 4 regulatory subunit 3-like central domain-containing protein</fullName>
    </recommendedName>
</protein>
<reference evidence="7" key="1">
    <citation type="submission" date="2022-12" db="EMBL/GenBank/DDBJ databases">
        <title>Genome assemblies of Blomia tropicalis.</title>
        <authorList>
            <person name="Cui Y."/>
        </authorList>
    </citation>
    <scope>NUCLEOTIDE SEQUENCE</scope>
    <source>
        <tissue evidence="7">Adult mites</tissue>
    </source>
</reference>
<feature type="compositionally biased region" description="Low complexity" evidence="4">
    <location>
        <begin position="388"/>
        <end position="407"/>
    </location>
</feature>
<dbReference type="GO" id="GO:0005654">
    <property type="term" value="C:nucleoplasm"/>
    <property type="evidence" value="ECO:0007669"/>
    <property type="project" value="TreeGrafter"/>
</dbReference>
<feature type="domain" description="PP4R3 EVH1-like" evidence="6">
    <location>
        <begin position="158"/>
        <end position="254"/>
    </location>
</feature>
<dbReference type="PANTHER" id="PTHR23318:SF0">
    <property type="entry name" value="SERINE_THREONINE-PROTEIN PHOSPHATASE 4 REGULATORY SUBUNIT 3"/>
    <property type="match status" value="1"/>
</dbReference>
<dbReference type="Gene3D" id="2.30.29.30">
    <property type="entry name" value="Pleckstrin-homology domain (PH domain)/Phosphotyrosine-binding domain (PTB)"/>
    <property type="match status" value="1"/>
</dbReference>
<proteinExistence type="inferred from homology"/>
<feature type="region of interest" description="Disordered" evidence="4">
    <location>
        <begin position="917"/>
        <end position="1027"/>
    </location>
</feature>
<dbReference type="InterPro" id="IPR055236">
    <property type="entry name" value="EVH1_PP4R3"/>
</dbReference>
<dbReference type="SUPFAM" id="SSF48371">
    <property type="entry name" value="ARM repeat"/>
    <property type="match status" value="1"/>
</dbReference>
<evidence type="ECO:0000313" key="8">
    <source>
        <dbReference type="Proteomes" id="UP001142055"/>
    </source>
</evidence>
<feature type="compositionally biased region" description="Polar residues" evidence="4">
    <location>
        <begin position="142"/>
        <end position="154"/>
    </location>
</feature>
<feature type="region of interest" description="Disordered" evidence="4">
    <location>
        <begin position="1159"/>
        <end position="1187"/>
    </location>
</feature>
<dbReference type="PANTHER" id="PTHR23318">
    <property type="entry name" value="ATP SYNTHASE GAMMA-RELATED"/>
    <property type="match status" value="1"/>
</dbReference>
<feature type="region of interest" description="Disordered" evidence="4">
    <location>
        <begin position="1224"/>
        <end position="1256"/>
    </location>
</feature>
<keyword evidence="8" id="KW-1185">Reference proteome</keyword>
<dbReference type="GO" id="GO:0072542">
    <property type="term" value="F:protein phosphatase activator activity"/>
    <property type="evidence" value="ECO:0007669"/>
    <property type="project" value="TreeGrafter"/>
</dbReference>
<feature type="region of interest" description="Disordered" evidence="4">
    <location>
        <begin position="1"/>
        <end position="24"/>
    </location>
</feature>